<evidence type="ECO:0000256" key="1">
    <source>
        <dbReference type="SAM" id="MobiDB-lite"/>
    </source>
</evidence>
<reference evidence="2" key="2">
    <citation type="submission" date="2025-09" db="UniProtKB">
        <authorList>
            <consortium name="Ensembl"/>
        </authorList>
    </citation>
    <scope>IDENTIFICATION</scope>
</reference>
<name>A0A7M4E413_CROPO</name>
<evidence type="ECO:0000313" key="2">
    <source>
        <dbReference type="Ensembl" id="ENSCPRP00005004085.1"/>
    </source>
</evidence>
<dbReference type="Gene3D" id="3.10.450.10">
    <property type="match status" value="1"/>
</dbReference>
<accession>A0A7M4E413</accession>
<sequence>MGHNRGRRCAKLPGRRGLGIALLHKAIQARLSRDIETLHGQQSAGRWSLLQLVPQSTHRFLQLLTQYRHRGRGGHRGSAARLPRAPPSPSPQDASQDPLRQLEFRLKETECPVGDDQPLDQCGFKDGGVRRARGRAPRPRVRLRPVQRPTAPRFTPARGKGAGPGAALPSAGVSRPMAKARHGPRVRGQAGS</sequence>
<proteinExistence type="predicted"/>
<dbReference type="AlphaFoldDB" id="A0A7M4E413"/>
<dbReference type="Ensembl" id="ENSCPRT00005004790.1">
    <property type="protein sequence ID" value="ENSCPRP00005004085.1"/>
    <property type="gene ID" value="ENSCPRG00005003002.1"/>
</dbReference>
<feature type="compositionally biased region" description="Basic and acidic residues" evidence="1">
    <location>
        <begin position="100"/>
        <end position="110"/>
    </location>
</feature>
<evidence type="ECO:0000313" key="3">
    <source>
        <dbReference type="Proteomes" id="UP000594220"/>
    </source>
</evidence>
<dbReference type="SUPFAM" id="SSF54403">
    <property type="entry name" value="Cystatin/monellin"/>
    <property type="match status" value="1"/>
</dbReference>
<organism evidence="2 3">
    <name type="scientific">Crocodylus porosus</name>
    <name type="common">Saltwater crocodile</name>
    <name type="synonym">Estuarine crocodile</name>
    <dbReference type="NCBI Taxonomy" id="8502"/>
    <lineage>
        <taxon>Eukaryota</taxon>
        <taxon>Metazoa</taxon>
        <taxon>Chordata</taxon>
        <taxon>Craniata</taxon>
        <taxon>Vertebrata</taxon>
        <taxon>Euteleostomi</taxon>
        <taxon>Archelosauria</taxon>
        <taxon>Archosauria</taxon>
        <taxon>Crocodylia</taxon>
        <taxon>Longirostres</taxon>
        <taxon>Crocodylidae</taxon>
        <taxon>Crocodylus</taxon>
    </lineage>
</organism>
<dbReference type="Pfam" id="PF00666">
    <property type="entry name" value="Cathelicidins"/>
    <property type="match status" value="1"/>
</dbReference>
<feature type="region of interest" description="Disordered" evidence="1">
    <location>
        <begin position="69"/>
        <end position="192"/>
    </location>
</feature>
<dbReference type="InterPro" id="IPR046350">
    <property type="entry name" value="Cystatin_sf"/>
</dbReference>
<reference evidence="2" key="1">
    <citation type="submission" date="2025-08" db="UniProtKB">
        <authorList>
            <consortium name="Ensembl"/>
        </authorList>
    </citation>
    <scope>IDENTIFICATION</scope>
</reference>
<protein>
    <submittedName>
        <fullName evidence="2">Uncharacterized protein</fullName>
    </submittedName>
</protein>
<keyword evidence="3" id="KW-1185">Reference proteome</keyword>
<dbReference type="Proteomes" id="UP000594220">
    <property type="component" value="Unplaced"/>
</dbReference>
<feature type="compositionally biased region" description="Basic residues" evidence="1">
    <location>
        <begin position="130"/>
        <end position="145"/>
    </location>
</feature>